<dbReference type="Pfam" id="PF08989">
    <property type="entry name" value="DUF1896"/>
    <property type="match status" value="1"/>
</dbReference>
<dbReference type="AlphaFoldDB" id="A0A212IT34"/>
<sequence length="145" mass="17092">MKSKHNRQELSYYGLLLLSYLQESHPDKTNDPQLIKNRADMAAETYSNAIKEGSSHDRAEEMACKALYSELLFSKFDTIRNILFEEFSYIPESEVFQKTMSLLPYCEEVFTEYALHDEFAYSAEYNRLYTDLVGLIDMWEDEHEL</sequence>
<dbReference type="SUPFAM" id="SSF140753">
    <property type="entry name" value="PG0816-like"/>
    <property type="match status" value="1"/>
</dbReference>
<organism evidence="1">
    <name type="scientific">uncultured Dysgonomonas sp</name>
    <dbReference type="NCBI Taxonomy" id="206096"/>
    <lineage>
        <taxon>Bacteria</taxon>
        <taxon>Pseudomonadati</taxon>
        <taxon>Bacteroidota</taxon>
        <taxon>Bacteroidia</taxon>
        <taxon>Bacteroidales</taxon>
        <taxon>Dysgonomonadaceae</taxon>
        <taxon>Dysgonomonas</taxon>
        <taxon>environmental samples</taxon>
    </lineage>
</organism>
<dbReference type="RefSeq" id="WP_296937689.1">
    <property type="nucleotide sequence ID" value="NZ_LT599032.1"/>
</dbReference>
<proteinExistence type="predicted"/>
<name>A0A212IT34_9BACT</name>
<dbReference type="Gene3D" id="1.10.8.330">
    <property type="entry name" value="PG0816-like"/>
    <property type="match status" value="1"/>
</dbReference>
<protein>
    <recommendedName>
        <fullName evidence="2">DUF1896 domain-containing protein</fullName>
    </recommendedName>
</protein>
<dbReference type="InterPro" id="IPR015082">
    <property type="entry name" value="DUF1896"/>
</dbReference>
<dbReference type="Gene3D" id="1.10.8.340">
    <property type="entry name" value="PG0816-like"/>
    <property type="match status" value="1"/>
</dbReference>
<reference evidence="1" key="1">
    <citation type="submission" date="2016-04" db="EMBL/GenBank/DDBJ databases">
        <authorList>
            <person name="Evans L.H."/>
            <person name="Alamgir A."/>
            <person name="Owens N."/>
            <person name="Weber N.D."/>
            <person name="Virtaneva K."/>
            <person name="Barbian K."/>
            <person name="Babar A."/>
            <person name="Rosenke K."/>
        </authorList>
    </citation>
    <scope>NUCLEOTIDE SEQUENCE</scope>
    <source>
        <strain evidence="1">86-1</strain>
    </source>
</reference>
<accession>A0A212IT34</accession>
<evidence type="ECO:0000313" key="1">
    <source>
        <dbReference type="EMBL" id="SBV90376.1"/>
    </source>
</evidence>
<gene>
    <name evidence="1" type="ORF">KL86DYS1_10025</name>
</gene>
<evidence type="ECO:0008006" key="2">
    <source>
        <dbReference type="Google" id="ProtNLM"/>
    </source>
</evidence>
<dbReference type="InterPro" id="IPR036297">
    <property type="entry name" value="PG0816-like_sf"/>
</dbReference>
<dbReference type="EMBL" id="FLUM01000001">
    <property type="protein sequence ID" value="SBV90376.1"/>
    <property type="molecule type" value="Genomic_DNA"/>
</dbReference>